<evidence type="ECO:0000313" key="1">
    <source>
        <dbReference type="EMBL" id="WBE26528.1"/>
    </source>
</evidence>
<dbReference type="AlphaFoldDB" id="A0AAE9VR43"/>
<protein>
    <submittedName>
        <fullName evidence="1">Uncharacterized protein</fullName>
    </submittedName>
</protein>
<dbReference type="EMBL" id="CP114976">
    <property type="protein sequence ID" value="WBE26528.1"/>
    <property type="molecule type" value="Genomic_DNA"/>
</dbReference>
<sequence>MDWQYSDDYSPSRAMLYLRYSFAPWQGDLSLPIEPIIPYADFK</sequence>
<evidence type="ECO:0000313" key="2">
    <source>
        <dbReference type="Proteomes" id="UP001212189"/>
    </source>
</evidence>
<keyword evidence="2" id="KW-1185">Reference proteome</keyword>
<name>A0AAE9VR43_9GAMM</name>
<dbReference type="Proteomes" id="UP001212189">
    <property type="component" value="Chromosome"/>
</dbReference>
<reference evidence="1 2" key="1">
    <citation type="submission" date="2022-12" db="EMBL/GenBank/DDBJ databases">
        <title>Coexistence and Characterization of a Novel Tigecycline Resistance gene tet(X) variant and blaNDM-1 in a Pseudomonas caeni Isolate of Chicken Origin.</title>
        <authorList>
            <person name="Lu X."/>
            <person name="Zhang L."/>
            <person name="Li R."/>
            <person name="Wang Z."/>
        </authorList>
    </citation>
    <scope>NUCLEOTIDE SEQUENCE [LARGE SCALE GENOMIC DNA]</scope>
    <source>
        <strain evidence="1 2">CE14</strain>
    </source>
</reference>
<gene>
    <name evidence="1" type="ORF">O6P33_03035</name>
</gene>
<dbReference type="RefSeq" id="WP_269819450.1">
    <property type="nucleotide sequence ID" value="NZ_CP114976.1"/>
</dbReference>
<organism evidence="1 2">
    <name type="scientific">Denitrificimonas caeni</name>
    <dbReference type="NCBI Taxonomy" id="521720"/>
    <lineage>
        <taxon>Bacteria</taxon>
        <taxon>Pseudomonadati</taxon>
        <taxon>Pseudomonadota</taxon>
        <taxon>Gammaproteobacteria</taxon>
        <taxon>Pseudomonadales</taxon>
        <taxon>Pseudomonadaceae</taxon>
        <taxon>Denitrificimonas</taxon>
    </lineage>
</organism>
<dbReference type="KEGG" id="dce:O6P33_03035"/>
<proteinExistence type="predicted"/>
<accession>A0AAE9VR43</accession>